<proteinExistence type="predicted"/>
<dbReference type="EMBL" id="JBCNJP010000023">
    <property type="protein sequence ID" value="KAK9057554.1"/>
    <property type="molecule type" value="Genomic_DNA"/>
</dbReference>
<evidence type="ECO:0000256" key="1">
    <source>
        <dbReference type="SAM" id="MobiDB-lite"/>
    </source>
</evidence>
<protein>
    <submittedName>
        <fullName evidence="2">Uncharacterized protein</fullName>
    </submittedName>
</protein>
<sequence length="139" mass="15546">MAISNVIHDECSSSSSSSQSPRSSKIANLIRQFSTTMKSGGLKLKDRRKNPTQVHALTINSILSSSSNSDESISISLPFAKSHLPYGLPDLHLIEPPIHRYLTPVDFVDSVSDFHRRDHIFRIWNLFVFGEVRANVRVG</sequence>
<organism evidence="2 3">
    <name type="scientific">Deinandra increscens subsp. villosa</name>
    <dbReference type="NCBI Taxonomy" id="3103831"/>
    <lineage>
        <taxon>Eukaryota</taxon>
        <taxon>Viridiplantae</taxon>
        <taxon>Streptophyta</taxon>
        <taxon>Embryophyta</taxon>
        <taxon>Tracheophyta</taxon>
        <taxon>Spermatophyta</taxon>
        <taxon>Magnoliopsida</taxon>
        <taxon>eudicotyledons</taxon>
        <taxon>Gunneridae</taxon>
        <taxon>Pentapetalae</taxon>
        <taxon>asterids</taxon>
        <taxon>campanulids</taxon>
        <taxon>Asterales</taxon>
        <taxon>Asteraceae</taxon>
        <taxon>Asteroideae</taxon>
        <taxon>Heliantheae alliance</taxon>
        <taxon>Madieae</taxon>
        <taxon>Madiinae</taxon>
        <taxon>Deinandra</taxon>
    </lineage>
</organism>
<gene>
    <name evidence="2" type="ORF">SSX86_022390</name>
</gene>
<name>A0AAP0GRA8_9ASTR</name>
<feature type="region of interest" description="Disordered" evidence="1">
    <location>
        <begin position="1"/>
        <end position="25"/>
    </location>
</feature>
<dbReference type="Proteomes" id="UP001408789">
    <property type="component" value="Unassembled WGS sequence"/>
</dbReference>
<evidence type="ECO:0000313" key="3">
    <source>
        <dbReference type="Proteomes" id="UP001408789"/>
    </source>
</evidence>
<keyword evidence="3" id="KW-1185">Reference proteome</keyword>
<reference evidence="2 3" key="1">
    <citation type="submission" date="2024-04" db="EMBL/GenBank/DDBJ databases">
        <title>The reference genome of an endangered Asteraceae, Deinandra increscens subsp. villosa, native to the Central Coast of California.</title>
        <authorList>
            <person name="Guilliams M."/>
            <person name="Hasenstab-Lehman K."/>
            <person name="Meyer R."/>
            <person name="Mcevoy S."/>
        </authorList>
    </citation>
    <scope>NUCLEOTIDE SEQUENCE [LARGE SCALE GENOMIC DNA]</scope>
    <source>
        <tissue evidence="2">Leaf</tissue>
    </source>
</reference>
<feature type="compositionally biased region" description="Low complexity" evidence="1">
    <location>
        <begin position="12"/>
        <end position="24"/>
    </location>
</feature>
<evidence type="ECO:0000313" key="2">
    <source>
        <dbReference type="EMBL" id="KAK9057554.1"/>
    </source>
</evidence>
<dbReference type="AlphaFoldDB" id="A0AAP0GRA8"/>
<comment type="caution">
    <text evidence="2">The sequence shown here is derived from an EMBL/GenBank/DDBJ whole genome shotgun (WGS) entry which is preliminary data.</text>
</comment>
<accession>A0AAP0GRA8</accession>